<keyword evidence="2" id="KW-1185">Reference proteome</keyword>
<sequence length="429" mass="48882">MTHSIGRKVKDLLRVVKPSSISHSSKNLDYDPLYAPSSPVSDSDCTSSESGHSFVLCGRSESSCENIRALPVSLTNQIPYEIYSLFMHFLKDDLTSLRVCSLVCHTWKEISQPLLFRLILRSRHFGEASRFKVMGRVHCILSDERTNTVLRGTSTGIYWCDGGRPEKAPIKVLNFADVRQMDVLNISGELFVIFRAGGYLYRSPMEALNPSNLYTSSPPRVDRIWAQDMDFYAMGKISNTDVIVIAKEERTVITWSPNRNQFVEFKPTNNYHVFPPVRPTSAFYSTRKYIVSSNPSTGYSTVHLRDVELTWFSQPDQLFEAIPTTAVALAPVKNGFLLCYDRFAVYLDKEKRLSGPFIHWRYPALRITFQGNHAFVFSKHHLEVRHLRTGQLVQLVSGPSTFQLLCGKVPCSHQMTHTRPCERYFAITC</sequence>
<accession>A0ACD3AWW3</accession>
<protein>
    <submittedName>
        <fullName evidence="1">Uncharacterized protein</fullName>
    </submittedName>
</protein>
<dbReference type="Proteomes" id="UP000308600">
    <property type="component" value="Unassembled WGS sequence"/>
</dbReference>
<evidence type="ECO:0000313" key="2">
    <source>
        <dbReference type="Proteomes" id="UP000308600"/>
    </source>
</evidence>
<reference evidence="1 2" key="1">
    <citation type="journal article" date="2019" name="Nat. Ecol. Evol.">
        <title>Megaphylogeny resolves global patterns of mushroom evolution.</title>
        <authorList>
            <person name="Varga T."/>
            <person name="Krizsan K."/>
            <person name="Foldi C."/>
            <person name="Dima B."/>
            <person name="Sanchez-Garcia M."/>
            <person name="Sanchez-Ramirez S."/>
            <person name="Szollosi G.J."/>
            <person name="Szarkandi J.G."/>
            <person name="Papp V."/>
            <person name="Albert L."/>
            <person name="Andreopoulos W."/>
            <person name="Angelini C."/>
            <person name="Antonin V."/>
            <person name="Barry K.W."/>
            <person name="Bougher N.L."/>
            <person name="Buchanan P."/>
            <person name="Buyck B."/>
            <person name="Bense V."/>
            <person name="Catcheside P."/>
            <person name="Chovatia M."/>
            <person name="Cooper J."/>
            <person name="Damon W."/>
            <person name="Desjardin D."/>
            <person name="Finy P."/>
            <person name="Geml J."/>
            <person name="Haridas S."/>
            <person name="Hughes K."/>
            <person name="Justo A."/>
            <person name="Karasinski D."/>
            <person name="Kautmanova I."/>
            <person name="Kiss B."/>
            <person name="Kocsube S."/>
            <person name="Kotiranta H."/>
            <person name="LaButti K.M."/>
            <person name="Lechner B.E."/>
            <person name="Liimatainen K."/>
            <person name="Lipzen A."/>
            <person name="Lukacs Z."/>
            <person name="Mihaltcheva S."/>
            <person name="Morgado L.N."/>
            <person name="Niskanen T."/>
            <person name="Noordeloos M.E."/>
            <person name="Ohm R.A."/>
            <person name="Ortiz-Santana B."/>
            <person name="Ovrebo C."/>
            <person name="Racz N."/>
            <person name="Riley R."/>
            <person name="Savchenko A."/>
            <person name="Shiryaev A."/>
            <person name="Soop K."/>
            <person name="Spirin V."/>
            <person name="Szebenyi C."/>
            <person name="Tomsovsky M."/>
            <person name="Tulloss R.E."/>
            <person name="Uehling J."/>
            <person name="Grigoriev I.V."/>
            <person name="Vagvolgyi C."/>
            <person name="Papp T."/>
            <person name="Martin F.M."/>
            <person name="Miettinen O."/>
            <person name="Hibbett D.S."/>
            <person name="Nagy L.G."/>
        </authorList>
    </citation>
    <scope>NUCLEOTIDE SEQUENCE [LARGE SCALE GENOMIC DNA]</scope>
    <source>
        <strain evidence="1 2">NL-1719</strain>
    </source>
</reference>
<proteinExistence type="predicted"/>
<dbReference type="EMBL" id="ML208323">
    <property type="protein sequence ID" value="TFK69852.1"/>
    <property type="molecule type" value="Genomic_DNA"/>
</dbReference>
<organism evidence="1 2">
    <name type="scientific">Pluteus cervinus</name>
    <dbReference type="NCBI Taxonomy" id="181527"/>
    <lineage>
        <taxon>Eukaryota</taxon>
        <taxon>Fungi</taxon>
        <taxon>Dikarya</taxon>
        <taxon>Basidiomycota</taxon>
        <taxon>Agaricomycotina</taxon>
        <taxon>Agaricomycetes</taxon>
        <taxon>Agaricomycetidae</taxon>
        <taxon>Agaricales</taxon>
        <taxon>Pluteineae</taxon>
        <taxon>Pluteaceae</taxon>
        <taxon>Pluteus</taxon>
    </lineage>
</organism>
<gene>
    <name evidence="1" type="ORF">BDN72DRAFT_583097</name>
</gene>
<evidence type="ECO:0000313" key="1">
    <source>
        <dbReference type="EMBL" id="TFK69852.1"/>
    </source>
</evidence>
<name>A0ACD3AWW3_9AGAR</name>